<dbReference type="EMBL" id="KC977571">
    <property type="protein sequence ID" value="AGO85556.2"/>
    <property type="molecule type" value="Genomic_DNA"/>
</dbReference>
<evidence type="ECO:0000313" key="2">
    <source>
        <dbReference type="Proteomes" id="UP000204584"/>
    </source>
</evidence>
<evidence type="ECO:0000313" key="1">
    <source>
        <dbReference type="EMBL" id="AGO85556.2"/>
    </source>
</evidence>
<sequence>MYRASTWMRARPRDPLPLLAPPVRPENSAARALRLLPTGRCKTQADLDALYPDGRRYLIDCETGEKVYLSHEANRALEQGMLQVPEVLSRLEARRRAWQKTQQQHLPGHDPAL</sequence>
<dbReference type="RefSeq" id="YP_008438635.2">
    <property type="nucleotide sequence ID" value="NC_022098.1"/>
</dbReference>
<keyword evidence="2" id="KW-1185">Reference proteome</keyword>
<dbReference type="Proteomes" id="UP000204584">
    <property type="component" value="Segment"/>
</dbReference>
<dbReference type="GeneID" id="16607343"/>
<dbReference type="KEGG" id="vg:16607343"/>
<organism evidence="1 2">
    <name type="scientific">Pandoravirus salinus</name>
    <dbReference type="NCBI Taxonomy" id="1349410"/>
    <lineage>
        <taxon>Viruses</taxon>
        <taxon>Pandoravirus</taxon>
    </lineage>
</organism>
<protein>
    <submittedName>
        <fullName evidence="1">Uncharacterized protein</fullName>
    </submittedName>
</protein>
<name>S4W191_9VIRU</name>
<reference evidence="1 2" key="1">
    <citation type="journal article" date="2013" name="Science">
        <title>Pandoraviruses: amoeba viruses with genomes up to 2.5 Mb reaching that of parasitic eukaryotes.</title>
        <authorList>
            <person name="Philippe N."/>
            <person name="Legendre M."/>
            <person name="Doutre G."/>
            <person name="Coute Y."/>
            <person name="Poirot O."/>
            <person name="Lescot M."/>
            <person name="Arslan D."/>
            <person name="Seltzer V."/>
            <person name="Bertaux L."/>
            <person name="Bruley C."/>
            <person name="Garin J."/>
            <person name="Claverie J.M."/>
            <person name="Abergel C."/>
        </authorList>
    </citation>
    <scope>NUCLEOTIDE SEQUENCE [LARGE SCALE GENOMIC DNA]</scope>
</reference>
<proteinExistence type="predicted"/>
<gene>
    <name evidence="1" type="ORF">psal_cds_1234</name>
</gene>
<accession>S4W191</accession>